<gene>
    <name evidence="1" type="ORF">niasHS_010901</name>
</gene>
<organism evidence="1 2">
    <name type="scientific">Heterodera schachtii</name>
    <name type="common">Sugarbeet cyst nematode worm</name>
    <name type="synonym">Tylenchus schachtii</name>
    <dbReference type="NCBI Taxonomy" id="97005"/>
    <lineage>
        <taxon>Eukaryota</taxon>
        <taxon>Metazoa</taxon>
        <taxon>Ecdysozoa</taxon>
        <taxon>Nematoda</taxon>
        <taxon>Chromadorea</taxon>
        <taxon>Rhabditida</taxon>
        <taxon>Tylenchina</taxon>
        <taxon>Tylenchomorpha</taxon>
        <taxon>Tylenchoidea</taxon>
        <taxon>Heteroderidae</taxon>
        <taxon>Heteroderinae</taxon>
        <taxon>Heterodera</taxon>
    </lineage>
</organism>
<dbReference type="Pfam" id="PF00687">
    <property type="entry name" value="Ribosomal_L1"/>
    <property type="match status" value="1"/>
</dbReference>
<accession>A0ABD2ISX3</accession>
<proteinExistence type="predicted"/>
<reference evidence="1 2" key="1">
    <citation type="submission" date="2024-10" db="EMBL/GenBank/DDBJ databases">
        <authorList>
            <person name="Kim D."/>
        </authorList>
    </citation>
    <scope>NUCLEOTIDE SEQUENCE [LARGE SCALE GENOMIC DNA]</scope>
    <source>
        <strain evidence="1">Taebaek</strain>
    </source>
</reference>
<sequence>MSFTLRISFSLMMDREKCKEVKAQARFALKALKEHSERISRKALFPEEDSALFISVKYKKVPLARGNSMRKLIGLPCTDQNASNTSICLILPDFDRSNAAARDPDVDGQARRWAELLREKYGLTGEHIAKIFTITQLKREYGKQADRAKLANTYDIFMVDKKLMKIAVNFLGGTFRKATKMPLPIDSSVDISKKLKEAFSLVQLHFAPLKDSVAVRIGNLSQSLAELDSNLDVIIEAVFAHLPGGPSNIRSCYLQTSATKISLPIFVDFGPSDEVLVEQPKNEQFAVELGECSTLPEGLMVKVRADGKVTVVKGNAGEEVLYPTAQDEWEQGDDIRPLNDDTVQKVLRKKAIRMNKGQRKRKDKAK</sequence>
<dbReference type="EMBL" id="JBICCN010000254">
    <property type="protein sequence ID" value="KAL3083099.1"/>
    <property type="molecule type" value="Genomic_DNA"/>
</dbReference>
<evidence type="ECO:0000313" key="1">
    <source>
        <dbReference type="EMBL" id="KAL3083099.1"/>
    </source>
</evidence>
<evidence type="ECO:0000313" key="2">
    <source>
        <dbReference type="Proteomes" id="UP001620645"/>
    </source>
</evidence>
<dbReference type="AlphaFoldDB" id="A0ABD2ISX3"/>
<dbReference type="Gene3D" id="3.40.50.790">
    <property type="match status" value="1"/>
</dbReference>
<dbReference type="CDD" id="cd00403">
    <property type="entry name" value="Ribosomal_L1"/>
    <property type="match status" value="1"/>
</dbReference>
<dbReference type="InterPro" id="IPR016095">
    <property type="entry name" value="Ribosomal_uL1_3-a/b-sand"/>
</dbReference>
<dbReference type="InterPro" id="IPR023674">
    <property type="entry name" value="Ribosomal_uL1-like"/>
</dbReference>
<protein>
    <submittedName>
        <fullName evidence="1">Uncharacterized protein</fullName>
    </submittedName>
</protein>
<comment type="caution">
    <text evidence="1">The sequence shown here is derived from an EMBL/GenBank/DDBJ whole genome shotgun (WGS) entry which is preliminary data.</text>
</comment>
<dbReference type="InterPro" id="IPR028364">
    <property type="entry name" value="Ribosomal_uL1/biogenesis"/>
</dbReference>
<dbReference type="Proteomes" id="UP001620645">
    <property type="component" value="Unassembled WGS sequence"/>
</dbReference>
<name>A0ABD2ISX3_HETSC</name>
<keyword evidence="2" id="KW-1185">Reference proteome</keyword>
<dbReference type="SUPFAM" id="SSF56808">
    <property type="entry name" value="Ribosomal protein L1"/>
    <property type="match status" value="1"/>
</dbReference>